<keyword evidence="3" id="KW-1185">Reference proteome</keyword>
<name>A0ABT4PHI7_9BACT</name>
<gene>
    <name evidence="2" type="ORF">O6P32_07270</name>
</gene>
<organism evidence="2 3">
    <name type="scientific">Phocaeicola acetigenes</name>
    <dbReference type="NCBI Taxonomy" id="3016083"/>
    <lineage>
        <taxon>Bacteria</taxon>
        <taxon>Pseudomonadati</taxon>
        <taxon>Bacteroidota</taxon>
        <taxon>Bacteroidia</taxon>
        <taxon>Bacteroidales</taxon>
        <taxon>Bacteroidaceae</taxon>
        <taxon>Phocaeicola</taxon>
    </lineage>
</organism>
<evidence type="ECO:0000259" key="1">
    <source>
        <dbReference type="Pfam" id="PF19569"/>
    </source>
</evidence>
<dbReference type="InterPro" id="IPR045736">
    <property type="entry name" value="START_2"/>
</dbReference>
<dbReference type="EMBL" id="JAPZVM010000004">
    <property type="protein sequence ID" value="MCZ8372510.1"/>
    <property type="molecule type" value="Genomic_DNA"/>
</dbReference>
<dbReference type="Pfam" id="PF19569">
    <property type="entry name" value="START_2"/>
    <property type="match status" value="1"/>
</dbReference>
<feature type="domain" description="START-like" evidence="1">
    <location>
        <begin position="2"/>
        <end position="125"/>
    </location>
</feature>
<accession>A0ABT4PHI7</accession>
<protein>
    <submittedName>
        <fullName evidence="2">START-like domain-containing protein</fullName>
    </submittedName>
</protein>
<dbReference type="InterPro" id="IPR023393">
    <property type="entry name" value="START-like_dom_sf"/>
</dbReference>
<comment type="caution">
    <text evidence="2">The sequence shown here is derived from an EMBL/GenBank/DDBJ whole genome shotgun (WGS) entry which is preliminary data.</text>
</comment>
<evidence type="ECO:0000313" key="2">
    <source>
        <dbReference type="EMBL" id="MCZ8372510.1"/>
    </source>
</evidence>
<proteinExistence type="predicted"/>
<dbReference type="SUPFAM" id="SSF55961">
    <property type="entry name" value="Bet v1-like"/>
    <property type="match status" value="1"/>
</dbReference>
<dbReference type="Gene3D" id="3.30.530.20">
    <property type="match status" value="1"/>
</dbReference>
<dbReference type="RefSeq" id="WP_269877713.1">
    <property type="nucleotide sequence ID" value="NZ_JAPZVM010000004.1"/>
</dbReference>
<reference evidence="2" key="1">
    <citation type="submission" date="2022-12" db="EMBL/GenBank/DDBJ databases">
        <title>Phocaeicola acetigenes sp. nov., isolated feces from a healthy human.</title>
        <authorList>
            <person name="Do H."/>
            <person name="Ha Y.B."/>
            <person name="Kim J.-S."/>
            <person name="Suh M.K."/>
            <person name="Kim H.S."/>
            <person name="Lee J.-S."/>
        </authorList>
    </citation>
    <scope>NUCLEOTIDE SEQUENCE</scope>
    <source>
        <strain evidence="2">KGMB11183</strain>
    </source>
</reference>
<evidence type="ECO:0000313" key="3">
    <source>
        <dbReference type="Proteomes" id="UP001141933"/>
    </source>
</evidence>
<sequence>MKKKIQIEYPLNPSSGSVIWGAISTPSGLERWFADDVRKEGKKFIFKWGKTESRDAEIINNRTESFIRFHWTDEEPRTYFEFKIHYNELTKDHSLEVIDFVDSTEEDDTRSLWNSQIDVLKRVFGI</sequence>
<dbReference type="Proteomes" id="UP001141933">
    <property type="component" value="Unassembled WGS sequence"/>
</dbReference>